<feature type="domain" description="Reverse transcriptase Ty1/copia-type" evidence="2">
    <location>
        <begin position="207"/>
        <end position="286"/>
    </location>
</feature>
<evidence type="ECO:0000313" key="4">
    <source>
        <dbReference type="Proteomes" id="UP001231189"/>
    </source>
</evidence>
<evidence type="ECO:0000256" key="1">
    <source>
        <dbReference type="SAM" id="Phobius"/>
    </source>
</evidence>
<dbReference type="Proteomes" id="UP001231189">
    <property type="component" value="Unassembled WGS sequence"/>
</dbReference>
<proteinExistence type="predicted"/>
<dbReference type="InterPro" id="IPR013103">
    <property type="entry name" value="RVT_2"/>
</dbReference>
<gene>
    <name evidence="3" type="ORF">QYE76_071055</name>
</gene>
<feature type="transmembrane region" description="Helical" evidence="1">
    <location>
        <begin position="16"/>
        <end position="36"/>
    </location>
</feature>
<sequence length="327" mass="35479">MVQVLDGVLALSCRMVLLWSLLQLLFTSIVGPLGWLMQLPRSLVSLAWAVSPGDVFAFVARFPGWAIALGAVSRALAHSYGWAVVPSDYIAGSSVTCDHVSASVSTMPPPTSSSSPVATHVVSRPHTRNRSGISLPKERTDGIVAWLAACLSQAVADPTAESRHYSVGLQIPHWWHAMELEYHALLKNDTWIHVTVSASAPRVTMYFLVYVDDITLVSSSATAADRLVSSLGTTFAVKDLGKLHYFLGLEVTHNDTSLSLTQKKYSHDLLRRAGMLQCKPATTPMSTLDQLTAVDGPLLSSEDAKEYHSFVGGLQYLTITRPDISYA</sequence>
<dbReference type="InterPro" id="IPR043502">
    <property type="entry name" value="DNA/RNA_pol_sf"/>
</dbReference>
<accession>A0AAD8SLN0</accession>
<keyword evidence="1" id="KW-1133">Transmembrane helix</keyword>
<comment type="caution">
    <text evidence="3">The sequence shown here is derived from an EMBL/GenBank/DDBJ whole genome shotgun (WGS) entry which is preliminary data.</text>
</comment>
<protein>
    <recommendedName>
        <fullName evidence="2">Reverse transcriptase Ty1/copia-type domain-containing protein</fullName>
    </recommendedName>
</protein>
<keyword evidence="1" id="KW-0812">Transmembrane</keyword>
<dbReference type="EMBL" id="JAUUTY010000004">
    <property type="protein sequence ID" value="KAK1653250.1"/>
    <property type="molecule type" value="Genomic_DNA"/>
</dbReference>
<dbReference type="Pfam" id="PF07727">
    <property type="entry name" value="RVT_2"/>
    <property type="match status" value="1"/>
</dbReference>
<keyword evidence="4" id="KW-1185">Reference proteome</keyword>
<evidence type="ECO:0000313" key="3">
    <source>
        <dbReference type="EMBL" id="KAK1653250.1"/>
    </source>
</evidence>
<organism evidence="3 4">
    <name type="scientific">Lolium multiflorum</name>
    <name type="common">Italian ryegrass</name>
    <name type="synonym">Lolium perenne subsp. multiflorum</name>
    <dbReference type="NCBI Taxonomy" id="4521"/>
    <lineage>
        <taxon>Eukaryota</taxon>
        <taxon>Viridiplantae</taxon>
        <taxon>Streptophyta</taxon>
        <taxon>Embryophyta</taxon>
        <taxon>Tracheophyta</taxon>
        <taxon>Spermatophyta</taxon>
        <taxon>Magnoliopsida</taxon>
        <taxon>Liliopsida</taxon>
        <taxon>Poales</taxon>
        <taxon>Poaceae</taxon>
        <taxon>BOP clade</taxon>
        <taxon>Pooideae</taxon>
        <taxon>Poodae</taxon>
        <taxon>Poeae</taxon>
        <taxon>Poeae Chloroplast Group 2 (Poeae type)</taxon>
        <taxon>Loliodinae</taxon>
        <taxon>Loliinae</taxon>
        <taxon>Lolium</taxon>
    </lineage>
</organism>
<dbReference type="AlphaFoldDB" id="A0AAD8SLN0"/>
<dbReference type="SUPFAM" id="SSF56672">
    <property type="entry name" value="DNA/RNA polymerases"/>
    <property type="match status" value="1"/>
</dbReference>
<name>A0AAD8SLN0_LOLMU</name>
<reference evidence="3" key="1">
    <citation type="submission" date="2023-07" db="EMBL/GenBank/DDBJ databases">
        <title>A chromosome-level genome assembly of Lolium multiflorum.</title>
        <authorList>
            <person name="Chen Y."/>
            <person name="Copetti D."/>
            <person name="Kolliker R."/>
            <person name="Studer B."/>
        </authorList>
    </citation>
    <scope>NUCLEOTIDE SEQUENCE</scope>
    <source>
        <strain evidence="3">02402/16</strain>
        <tissue evidence="3">Leaf</tissue>
    </source>
</reference>
<keyword evidence="1" id="KW-0472">Membrane</keyword>
<evidence type="ECO:0000259" key="2">
    <source>
        <dbReference type="Pfam" id="PF07727"/>
    </source>
</evidence>